<comment type="caution">
    <text evidence="3">The sequence shown here is derived from an EMBL/GenBank/DDBJ whole genome shotgun (WGS) entry which is preliminary data.</text>
</comment>
<dbReference type="EMBL" id="CAVMBE010000002">
    <property type="protein sequence ID" value="CAK3792546.1"/>
    <property type="molecule type" value="Genomic_DNA"/>
</dbReference>
<dbReference type="Pfam" id="PF22749">
    <property type="entry name" value="Arb2"/>
    <property type="match status" value="1"/>
</dbReference>
<dbReference type="Proteomes" id="UP001296104">
    <property type="component" value="Unassembled WGS sequence"/>
</dbReference>
<evidence type="ECO:0000313" key="4">
    <source>
        <dbReference type="Proteomes" id="UP001296104"/>
    </source>
</evidence>
<dbReference type="InterPro" id="IPR048263">
    <property type="entry name" value="Arb2"/>
</dbReference>
<organism evidence="3 4">
    <name type="scientific">Lecanosticta acicola</name>
    <dbReference type="NCBI Taxonomy" id="111012"/>
    <lineage>
        <taxon>Eukaryota</taxon>
        <taxon>Fungi</taxon>
        <taxon>Dikarya</taxon>
        <taxon>Ascomycota</taxon>
        <taxon>Pezizomycotina</taxon>
        <taxon>Dothideomycetes</taxon>
        <taxon>Dothideomycetidae</taxon>
        <taxon>Mycosphaerellales</taxon>
        <taxon>Mycosphaerellaceae</taxon>
        <taxon>Lecanosticta</taxon>
    </lineage>
</organism>
<gene>
    <name evidence="3" type="ORF">LECACI_7A000728</name>
</gene>
<feature type="compositionally biased region" description="Basic and acidic residues" evidence="1">
    <location>
        <begin position="365"/>
        <end position="374"/>
    </location>
</feature>
<protein>
    <recommendedName>
        <fullName evidence="2">Arb2 domain-containing protein</fullName>
    </recommendedName>
</protein>
<evidence type="ECO:0000259" key="2">
    <source>
        <dbReference type="Pfam" id="PF22749"/>
    </source>
</evidence>
<dbReference type="PANTHER" id="PTHR21357">
    <property type="entry name" value="FAM172 FAMILY PROTEIN HOMOLOG CG10038"/>
    <property type="match status" value="1"/>
</dbReference>
<keyword evidence="4" id="KW-1185">Reference proteome</keyword>
<evidence type="ECO:0000256" key="1">
    <source>
        <dbReference type="SAM" id="MobiDB-lite"/>
    </source>
</evidence>
<dbReference type="GO" id="GO:0031048">
    <property type="term" value="P:regulatory ncRNA-mediated heterochromatin formation"/>
    <property type="evidence" value="ECO:0007669"/>
    <property type="project" value="TreeGrafter"/>
</dbReference>
<sequence>MFRSLHASAEPRYEAVLDKLGFEYKDGQFRHKIDGSLFGYYYSIDERDNDMRKEAMHEAIRKEVARLLTSQYNIQEQFLDGVGGRNVGRYKPTGPHVTILCTEVSQLRKKRDIVVVIGDSGGGSSGSSSSSGQDAGIWAWRVVTGEGGTEEGTALGLAAKIAAYGQSRRTDDFDKYQEIEKGMAKLPIQDEDTTPGLIILNPGQLLYSWYENKAMTQQTWRNRASPEGISEGYEIDPKHNLVSGHQDNRKHIVTMLEHVIPYMVNDEARVNIMAVGDSCSHVVDHLDHSFLNGDEGISKYFETLALVEPDWLQEPELGSEKLQNHLVNWGRCWIESETKPFGSLVNHPLYRSTRPVIEYAPGTRSKADHSDDPQHSAFSDDSADDSDSGSAPHSETNSPVERRDSTEPLDETPPDASPVLHAPPPSLARSEEEIPTEYLDEEKAGLEPTYHRRESSKDDKVFVFNEEGEMIDKTDEVLNASAESEAVDASIATVDFEDPDTVEEVTTVGLPTDENDKLIDEPEPPADFAICPTFSAGYHDGISELVFPAVLDHVLEFFWEVKKETEQLQADVARANAEK</sequence>
<feature type="region of interest" description="Disordered" evidence="1">
    <location>
        <begin position="362"/>
        <end position="433"/>
    </location>
</feature>
<dbReference type="GO" id="GO:0035197">
    <property type="term" value="F:siRNA binding"/>
    <property type="evidence" value="ECO:0007669"/>
    <property type="project" value="TreeGrafter"/>
</dbReference>
<dbReference type="GO" id="GO:0005634">
    <property type="term" value="C:nucleus"/>
    <property type="evidence" value="ECO:0007669"/>
    <property type="project" value="TreeGrafter"/>
</dbReference>
<name>A0AAI8W1L7_9PEZI</name>
<accession>A0AAI8W1L7</accession>
<evidence type="ECO:0000313" key="3">
    <source>
        <dbReference type="EMBL" id="CAK3792546.1"/>
    </source>
</evidence>
<feature type="domain" description="Arb2" evidence="2">
    <location>
        <begin position="15"/>
        <end position="338"/>
    </location>
</feature>
<reference evidence="3" key="1">
    <citation type="submission" date="2023-11" db="EMBL/GenBank/DDBJ databases">
        <authorList>
            <person name="Alioto T."/>
            <person name="Alioto T."/>
            <person name="Gomez Garrido J."/>
        </authorList>
    </citation>
    <scope>NUCLEOTIDE SEQUENCE</scope>
</reference>
<dbReference type="InterPro" id="IPR053858">
    <property type="entry name" value="Arb2_dom"/>
</dbReference>
<dbReference type="PANTHER" id="PTHR21357:SF4">
    <property type="entry name" value="FAM172 FAMILY PROTEIN HOMOLOG CG10038"/>
    <property type="match status" value="1"/>
</dbReference>
<proteinExistence type="predicted"/>
<dbReference type="AlphaFoldDB" id="A0AAI8W1L7"/>